<name>A0A1Q9E183_SYMMI</name>
<proteinExistence type="predicted"/>
<dbReference type="Gene3D" id="2.60.120.10">
    <property type="entry name" value="Jelly Rolls"/>
    <property type="match status" value="1"/>
</dbReference>
<comment type="caution">
    <text evidence="2">The sequence shown here is derived from an EMBL/GenBank/DDBJ whole genome shotgun (WGS) entry which is preliminary data.</text>
</comment>
<dbReference type="AlphaFoldDB" id="A0A1Q9E183"/>
<dbReference type="InterPro" id="IPR041667">
    <property type="entry name" value="Cupin_8"/>
</dbReference>
<evidence type="ECO:0000313" key="3">
    <source>
        <dbReference type="Proteomes" id="UP000186817"/>
    </source>
</evidence>
<keyword evidence="3" id="KW-1185">Reference proteome</keyword>
<dbReference type="EMBL" id="LSRX01000303">
    <property type="protein sequence ID" value="OLQ01167.1"/>
    <property type="molecule type" value="Genomic_DNA"/>
</dbReference>
<dbReference type="SUPFAM" id="SSF51197">
    <property type="entry name" value="Clavaminate synthase-like"/>
    <property type="match status" value="1"/>
</dbReference>
<dbReference type="Pfam" id="PF13621">
    <property type="entry name" value="Cupin_8"/>
    <property type="match status" value="1"/>
</dbReference>
<dbReference type="PANTHER" id="PTHR12461:SF105">
    <property type="entry name" value="HYPOXIA-INDUCIBLE FACTOR 1-ALPHA INHIBITOR"/>
    <property type="match status" value="1"/>
</dbReference>
<dbReference type="PROSITE" id="PS51184">
    <property type="entry name" value="JMJC"/>
    <property type="match status" value="1"/>
</dbReference>
<feature type="domain" description="JmjC" evidence="1">
    <location>
        <begin position="321"/>
        <end position="484"/>
    </location>
</feature>
<dbReference type="InterPro" id="IPR003347">
    <property type="entry name" value="JmjC_dom"/>
</dbReference>
<sequence length="491" mass="54394">MASLEPDDLPAEQLEDMLSELLGKYQDAGFQGALKQAYADCVRKRLGLQAALGPLVLEVQKPVLEKYGLPPDAHGVDLMKHAVQRRICEGSDKLEDLANAARKALGIEPLPERHSTAEAQLARGADETAAKFSGDADMQKQLRDQCLKMVESATAKGSVPAASAAFLQELLTDDVQKTPIPAALCIFRMAQMGIHADLLRCRQLPSDVPLLEQAPTKEEFFRQYVLRGAPVVLRGAFRAEHFAPAAAFADFSKLRAKCGHRRVLVKSLGFKDEEGRAQFMTDPELKLPFAAYLEAVEACERDGAAMPYYLGKVPLRAELPELSKEIEASDRTPMSEYGGCFGDLLPEGVFTYFGCGRNSTSVHYDCHENLMVCVCGTKRLWLYPPGDARFVYPISKDRGSSTDFSRSSILPFRAFEDLGPEDKLRYPLLQHATVLEVTVRAGDMLYLPACWWHCVEGSDDRNVILNWWFGQHAEKKQAAFRATARVSNGYA</sequence>
<evidence type="ECO:0000313" key="2">
    <source>
        <dbReference type="EMBL" id="OLQ01167.1"/>
    </source>
</evidence>
<dbReference type="Proteomes" id="UP000186817">
    <property type="component" value="Unassembled WGS sequence"/>
</dbReference>
<dbReference type="OrthoDB" id="415358at2759"/>
<accession>A0A1Q9E183</accession>
<dbReference type="PANTHER" id="PTHR12461">
    <property type="entry name" value="HYPOXIA-INDUCIBLE FACTOR 1 ALPHA INHIBITOR-RELATED"/>
    <property type="match status" value="1"/>
</dbReference>
<dbReference type="SMART" id="SM00558">
    <property type="entry name" value="JmjC"/>
    <property type="match status" value="1"/>
</dbReference>
<evidence type="ECO:0000259" key="1">
    <source>
        <dbReference type="PROSITE" id="PS51184"/>
    </source>
</evidence>
<organism evidence="2 3">
    <name type="scientific">Symbiodinium microadriaticum</name>
    <name type="common">Dinoflagellate</name>
    <name type="synonym">Zooxanthella microadriatica</name>
    <dbReference type="NCBI Taxonomy" id="2951"/>
    <lineage>
        <taxon>Eukaryota</taxon>
        <taxon>Sar</taxon>
        <taxon>Alveolata</taxon>
        <taxon>Dinophyceae</taxon>
        <taxon>Suessiales</taxon>
        <taxon>Symbiodiniaceae</taxon>
        <taxon>Symbiodinium</taxon>
    </lineage>
</organism>
<reference evidence="2 3" key="1">
    <citation type="submission" date="2016-02" db="EMBL/GenBank/DDBJ databases">
        <title>Genome analysis of coral dinoflagellate symbionts highlights evolutionary adaptations to a symbiotic lifestyle.</title>
        <authorList>
            <person name="Aranda M."/>
            <person name="Li Y."/>
            <person name="Liew Y.J."/>
            <person name="Baumgarten S."/>
            <person name="Simakov O."/>
            <person name="Wilson M."/>
            <person name="Piel J."/>
            <person name="Ashoor H."/>
            <person name="Bougouffa S."/>
            <person name="Bajic V.B."/>
            <person name="Ryu T."/>
            <person name="Ravasi T."/>
            <person name="Bayer T."/>
            <person name="Micklem G."/>
            <person name="Kim H."/>
            <person name="Bhak J."/>
            <person name="Lajeunesse T.C."/>
            <person name="Voolstra C.R."/>
        </authorList>
    </citation>
    <scope>NUCLEOTIDE SEQUENCE [LARGE SCALE GENOMIC DNA]</scope>
    <source>
        <strain evidence="2 3">CCMP2467</strain>
    </source>
</reference>
<gene>
    <name evidence="2" type="primary">Jmjd7</name>
    <name evidence="2" type="ORF">AK812_SmicGene16136</name>
</gene>
<dbReference type="InterPro" id="IPR014710">
    <property type="entry name" value="RmlC-like_jellyroll"/>
</dbReference>
<protein>
    <submittedName>
        <fullName evidence="2">JmjC domain-containing protein 7</fullName>
    </submittedName>
</protein>